<dbReference type="GO" id="GO:0005634">
    <property type="term" value="C:nucleus"/>
    <property type="evidence" value="ECO:0007669"/>
    <property type="project" value="UniProtKB-SubCell"/>
</dbReference>
<evidence type="ECO:0000256" key="4">
    <source>
        <dbReference type="ARBA" id="ARBA00022833"/>
    </source>
</evidence>
<dbReference type="GO" id="GO:0009791">
    <property type="term" value="P:post-embryonic development"/>
    <property type="evidence" value="ECO:0007669"/>
    <property type="project" value="UniProtKB-ARBA"/>
</dbReference>
<evidence type="ECO:0000256" key="9">
    <source>
        <dbReference type="PROSITE-ProRule" id="PRU00027"/>
    </source>
</evidence>
<dbReference type="Pfam" id="PF02892">
    <property type="entry name" value="zf-BED"/>
    <property type="match status" value="1"/>
</dbReference>
<dbReference type="PANTHER" id="PTHR46481:SF10">
    <property type="entry name" value="ZINC FINGER BED DOMAIN-CONTAINING PROTEIN 39"/>
    <property type="match status" value="1"/>
</dbReference>
<dbReference type="SUPFAM" id="SSF57667">
    <property type="entry name" value="beta-beta-alpha zinc fingers"/>
    <property type="match status" value="1"/>
</dbReference>
<evidence type="ECO:0000256" key="3">
    <source>
        <dbReference type="ARBA" id="ARBA00022771"/>
    </source>
</evidence>
<keyword evidence="7" id="KW-0804">Transcription</keyword>
<evidence type="ECO:0000313" key="11">
    <source>
        <dbReference type="EMBL" id="CAI6371002.1"/>
    </source>
</evidence>
<comment type="caution">
    <text evidence="11">The sequence shown here is derived from an EMBL/GenBank/DDBJ whole genome shotgun (WGS) entry which is preliminary data.</text>
</comment>
<sequence>MASRTKSILWNFYEKFNDGGICKLCKCSVKTSGNTTNLKNHLKRKHPSINFDATIPKVQRNSLPTTGDDNEDDPNIVLPEAHYADLANEIVSKANNMQTTLINVSRSSSSSSSSSSSLGSAASAYSLNTQNRQKLKQPNIFESISDIRSYEQGGSKTIAITDALIYMLAKDNLPLSTTEKPGFVHFMRKAAPMYKVPSRKIVTKLVQKSITIGVLELADNHTSDHISEWFEKQLNEWGIQKDIVVNVVTDSGANIKSAVKKTFNTSGVDKHLPCFAHTLNLVTQRSLNDLEDVQDIISKIKGIVTFFKHSVNASDELRKLCDYKLKQSVPTRWNSVYYMIDRFVLCSTHIASVLINSRQGPSMLSAMEIDISKEINCMLKPFEVATKELCGERYITGSKVIPLIHCLIKKCEQVNLVNPIALQLKSALLENLSRRFGRMEEIPMLSIATILDPRFKTLHSNNALAASQAIRTIRLKILDLKINSSSSKESSDDDTDMSDSLWSFHNELVTKKASENSEDSSERMPTELKHYISQPTIPLHENVFKFWNVHKTIYPHISKIAEPYLSIVATSVPSERLFSKAGNIMTNKRNRLKGEKLQHLLFLGSLDLVDWHID</sequence>
<dbReference type="GO" id="GO:0003677">
    <property type="term" value="F:DNA binding"/>
    <property type="evidence" value="ECO:0007669"/>
    <property type="project" value="UniProtKB-KW"/>
</dbReference>
<keyword evidence="3 9" id="KW-0863">Zinc-finger</keyword>
<dbReference type="InterPro" id="IPR052035">
    <property type="entry name" value="ZnF_BED_domain_contain"/>
</dbReference>
<keyword evidence="2" id="KW-0479">Metal-binding</keyword>
<keyword evidence="5" id="KW-0805">Transcription regulation</keyword>
<name>A0AAV0XT10_9HEMI</name>
<evidence type="ECO:0000256" key="2">
    <source>
        <dbReference type="ARBA" id="ARBA00022723"/>
    </source>
</evidence>
<evidence type="ECO:0000313" key="12">
    <source>
        <dbReference type="Proteomes" id="UP001160148"/>
    </source>
</evidence>
<evidence type="ECO:0000259" key="10">
    <source>
        <dbReference type="PROSITE" id="PS50808"/>
    </source>
</evidence>
<dbReference type="GO" id="GO:0008270">
    <property type="term" value="F:zinc ion binding"/>
    <property type="evidence" value="ECO:0007669"/>
    <property type="project" value="UniProtKB-KW"/>
</dbReference>
<evidence type="ECO:0000256" key="7">
    <source>
        <dbReference type="ARBA" id="ARBA00023163"/>
    </source>
</evidence>
<dbReference type="Pfam" id="PF05699">
    <property type="entry name" value="Dimer_Tnp_hAT"/>
    <property type="match status" value="1"/>
</dbReference>
<comment type="subcellular location">
    <subcellularLocation>
        <location evidence="1">Nucleus</location>
    </subcellularLocation>
</comment>
<gene>
    <name evidence="11" type="ORF">MEUPH1_LOCUS25061</name>
</gene>
<keyword evidence="4" id="KW-0862">Zinc</keyword>
<protein>
    <recommendedName>
        <fullName evidence="10">BED-type domain-containing protein</fullName>
    </recommendedName>
</protein>
<organism evidence="11 12">
    <name type="scientific">Macrosiphum euphorbiae</name>
    <name type="common">potato aphid</name>
    <dbReference type="NCBI Taxonomy" id="13131"/>
    <lineage>
        <taxon>Eukaryota</taxon>
        <taxon>Metazoa</taxon>
        <taxon>Ecdysozoa</taxon>
        <taxon>Arthropoda</taxon>
        <taxon>Hexapoda</taxon>
        <taxon>Insecta</taxon>
        <taxon>Pterygota</taxon>
        <taxon>Neoptera</taxon>
        <taxon>Paraneoptera</taxon>
        <taxon>Hemiptera</taxon>
        <taxon>Sternorrhyncha</taxon>
        <taxon>Aphidomorpha</taxon>
        <taxon>Aphidoidea</taxon>
        <taxon>Aphididae</taxon>
        <taxon>Macrosiphini</taxon>
        <taxon>Macrosiphum</taxon>
    </lineage>
</organism>
<dbReference type="PANTHER" id="PTHR46481">
    <property type="entry name" value="ZINC FINGER BED DOMAIN-CONTAINING PROTEIN 4"/>
    <property type="match status" value="1"/>
</dbReference>
<dbReference type="EMBL" id="CARXXK010000683">
    <property type="protein sequence ID" value="CAI6371002.1"/>
    <property type="molecule type" value="Genomic_DNA"/>
</dbReference>
<dbReference type="InterPro" id="IPR036236">
    <property type="entry name" value="Znf_C2H2_sf"/>
</dbReference>
<dbReference type="SMART" id="SM00614">
    <property type="entry name" value="ZnF_BED"/>
    <property type="match status" value="1"/>
</dbReference>
<keyword evidence="12" id="KW-1185">Reference proteome</keyword>
<keyword evidence="6" id="KW-0238">DNA-binding</keyword>
<dbReference type="AlphaFoldDB" id="A0AAV0XT10"/>
<evidence type="ECO:0000256" key="5">
    <source>
        <dbReference type="ARBA" id="ARBA00023015"/>
    </source>
</evidence>
<proteinExistence type="predicted"/>
<dbReference type="SUPFAM" id="SSF53098">
    <property type="entry name" value="Ribonuclease H-like"/>
    <property type="match status" value="1"/>
</dbReference>
<feature type="domain" description="BED-type" evidence="10">
    <location>
        <begin position="4"/>
        <end position="53"/>
    </location>
</feature>
<dbReference type="InterPro" id="IPR003656">
    <property type="entry name" value="Znf_BED"/>
</dbReference>
<dbReference type="InterPro" id="IPR008906">
    <property type="entry name" value="HATC_C_dom"/>
</dbReference>
<keyword evidence="8" id="KW-0539">Nucleus</keyword>
<dbReference type="Proteomes" id="UP001160148">
    <property type="component" value="Unassembled WGS sequence"/>
</dbReference>
<evidence type="ECO:0000256" key="1">
    <source>
        <dbReference type="ARBA" id="ARBA00004123"/>
    </source>
</evidence>
<evidence type="ECO:0000256" key="6">
    <source>
        <dbReference type="ARBA" id="ARBA00023125"/>
    </source>
</evidence>
<dbReference type="GO" id="GO:0046983">
    <property type="term" value="F:protein dimerization activity"/>
    <property type="evidence" value="ECO:0007669"/>
    <property type="project" value="InterPro"/>
</dbReference>
<accession>A0AAV0XT10</accession>
<dbReference type="PROSITE" id="PS50808">
    <property type="entry name" value="ZF_BED"/>
    <property type="match status" value="1"/>
</dbReference>
<evidence type="ECO:0000256" key="8">
    <source>
        <dbReference type="ARBA" id="ARBA00023242"/>
    </source>
</evidence>
<reference evidence="11 12" key="1">
    <citation type="submission" date="2023-01" db="EMBL/GenBank/DDBJ databases">
        <authorList>
            <person name="Whitehead M."/>
        </authorList>
    </citation>
    <scope>NUCLEOTIDE SEQUENCE [LARGE SCALE GENOMIC DNA]</scope>
</reference>
<dbReference type="InterPro" id="IPR012337">
    <property type="entry name" value="RNaseH-like_sf"/>
</dbReference>